<protein>
    <submittedName>
        <fullName evidence="2">Uncharacterized protein</fullName>
    </submittedName>
</protein>
<dbReference type="AlphaFoldDB" id="A0A0G2EXR5"/>
<evidence type="ECO:0000313" key="3">
    <source>
        <dbReference type="Proteomes" id="UP000034182"/>
    </source>
</evidence>
<feature type="compositionally biased region" description="Polar residues" evidence="1">
    <location>
        <begin position="78"/>
        <end position="89"/>
    </location>
</feature>
<name>A0A0G2EXR5_9PEZI</name>
<sequence>MGSKRPTYPRGAKGLKKFGDPDIPSTRWTPNGIKLQPFDYQMLRLRGCFFPAPSKLRHVETLSYEAELENGLEHHDASSNALQKTSPGRSSSSSLPAAWNELEDVSQSHQHLFGPNADHQNITSQPIAGEEPMDYYGPARDYAGSVSSGSDSWSDSDTDGTHNMDIESGFAGSLGAFATETKACDSDTDIDSMSIDLPDSDSEAHDPEGFGIIQGQNVPQVTLRPASIAQMADIMYAIDDELDHDEVRSSRHLSLLPPLPEDYRYLVTPTMAFCRKPYLVVPATSRRFDI</sequence>
<accession>A0A0G2EXR5</accession>
<reference evidence="2 3" key="1">
    <citation type="submission" date="2015-03" db="EMBL/GenBank/DDBJ databases">
        <authorList>
            <person name="Morales-Cruz A."/>
            <person name="Amrine K.C."/>
            <person name="Cantu D."/>
        </authorList>
    </citation>
    <scope>NUCLEOTIDE SEQUENCE [LARGE SCALE GENOMIC DNA]</scope>
    <source>
        <strain evidence="2">DS831</strain>
    </source>
</reference>
<feature type="region of interest" description="Disordered" evidence="1">
    <location>
        <begin position="73"/>
        <end position="96"/>
    </location>
</feature>
<feature type="region of interest" description="Disordered" evidence="1">
    <location>
        <begin position="1"/>
        <end position="26"/>
    </location>
</feature>
<dbReference type="EMBL" id="LAQI01000030">
    <property type="protein sequence ID" value="KKY26851.1"/>
    <property type="molecule type" value="Genomic_DNA"/>
</dbReference>
<proteinExistence type="predicted"/>
<dbReference type="Proteomes" id="UP000034182">
    <property type="component" value="Unassembled WGS sequence"/>
</dbReference>
<organism evidence="2 3">
    <name type="scientific">Diplodia seriata</name>
    <dbReference type="NCBI Taxonomy" id="420778"/>
    <lineage>
        <taxon>Eukaryota</taxon>
        <taxon>Fungi</taxon>
        <taxon>Dikarya</taxon>
        <taxon>Ascomycota</taxon>
        <taxon>Pezizomycotina</taxon>
        <taxon>Dothideomycetes</taxon>
        <taxon>Dothideomycetes incertae sedis</taxon>
        <taxon>Botryosphaeriales</taxon>
        <taxon>Botryosphaeriaceae</taxon>
        <taxon>Diplodia</taxon>
    </lineage>
</organism>
<feature type="region of interest" description="Disordered" evidence="1">
    <location>
        <begin position="111"/>
        <end position="132"/>
    </location>
</feature>
<gene>
    <name evidence="2" type="ORF">UCDDS831_g01130</name>
</gene>
<evidence type="ECO:0000313" key="2">
    <source>
        <dbReference type="EMBL" id="KKY26851.1"/>
    </source>
</evidence>
<evidence type="ECO:0000256" key="1">
    <source>
        <dbReference type="SAM" id="MobiDB-lite"/>
    </source>
</evidence>
<comment type="caution">
    <text evidence="2">The sequence shown here is derived from an EMBL/GenBank/DDBJ whole genome shotgun (WGS) entry which is preliminary data.</text>
</comment>
<reference evidence="2 3" key="2">
    <citation type="submission" date="2015-05" db="EMBL/GenBank/DDBJ databases">
        <title>Distinctive expansion of gene families associated with plant cell wall degradation and secondary metabolism in the genomes of grapevine trunk pathogens.</title>
        <authorList>
            <person name="Lawrence D.P."/>
            <person name="Travadon R."/>
            <person name="Rolshausen P.E."/>
            <person name="Baumgartner K."/>
        </authorList>
    </citation>
    <scope>NUCLEOTIDE SEQUENCE [LARGE SCALE GENOMIC DNA]</scope>
    <source>
        <strain evidence="2">DS831</strain>
    </source>
</reference>